<keyword evidence="1" id="KW-0732">Signal</keyword>
<dbReference type="Proteomes" id="UP001597189">
    <property type="component" value="Unassembled WGS sequence"/>
</dbReference>
<evidence type="ECO:0000256" key="1">
    <source>
        <dbReference type="SAM" id="SignalP"/>
    </source>
</evidence>
<sequence length="275" mass="30522">MKKTQIIKAVSALSVALFVGGAAITVDASAKAVKTTGVRVTKITKNTHYKKSTFKKAHPKQGIVLYSNRYLTKHVTTKKTHVFYSTESVRVKKSTGKTATYRYVKNAKGSVKGWIWTGNLKGKQGKVTKVSNKTVIAPTTNVKIAKKTHVTPLKKTSSDPSVASDKVSVKIISDAVSNSNFMGLKNVATFRDKINQWGTILKNHPNAWDAWGKKQNYTHKDIHRLVDQDYTTQYQWYTNDIKVTFASGHAKGLVTQTDIKNGIKVADKYINAAKY</sequence>
<name>A0ABW4D1Y1_9LACO</name>
<keyword evidence="3" id="KW-1185">Reference proteome</keyword>
<comment type="caution">
    <text evidence="2">The sequence shown here is derived from an EMBL/GenBank/DDBJ whole genome shotgun (WGS) entry which is preliminary data.</text>
</comment>
<gene>
    <name evidence="2" type="ORF">ACFQ44_03635</name>
</gene>
<feature type="chain" id="PRO_5046008112" evidence="1">
    <location>
        <begin position="29"/>
        <end position="275"/>
    </location>
</feature>
<evidence type="ECO:0000313" key="3">
    <source>
        <dbReference type="Proteomes" id="UP001597189"/>
    </source>
</evidence>
<reference evidence="3" key="1">
    <citation type="journal article" date="2019" name="Int. J. Syst. Evol. Microbiol.">
        <title>The Global Catalogue of Microorganisms (GCM) 10K type strain sequencing project: providing services to taxonomists for standard genome sequencing and annotation.</title>
        <authorList>
            <consortium name="The Broad Institute Genomics Platform"/>
            <consortium name="The Broad Institute Genome Sequencing Center for Infectious Disease"/>
            <person name="Wu L."/>
            <person name="Ma J."/>
        </authorList>
    </citation>
    <scope>NUCLEOTIDE SEQUENCE [LARGE SCALE GENOMIC DNA]</scope>
    <source>
        <strain evidence="3">CCM 8979</strain>
    </source>
</reference>
<dbReference type="EMBL" id="JBHTOD010000002">
    <property type="protein sequence ID" value="MFD1454776.1"/>
    <property type="molecule type" value="Genomic_DNA"/>
</dbReference>
<feature type="signal peptide" evidence="1">
    <location>
        <begin position="1"/>
        <end position="28"/>
    </location>
</feature>
<protein>
    <submittedName>
        <fullName evidence="2">Uncharacterized protein</fullName>
    </submittedName>
</protein>
<accession>A0ABW4D1Y1</accession>
<organism evidence="2 3">
    <name type="scientific">Levilactobacillus lanxiensis</name>
    <dbReference type="NCBI Taxonomy" id="2799568"/>
    <lineage>
        <taxon>Bacteria</taxon>
        <taxon>Bacillati</taxon>
        <taxon>Bacillota</taxon>
        <taxon>Bacilli</taxon>
        <taxon>Lactobacillales</taxon>
        <taxon>Lactobacillaceae</taxon>
        <taxon>Levilactobacillus</taxon>
    </lineage>
</organism>
<dbReference type="RefSeq" id="WP_203642976.1">
    <property type="nucleotide sequence ID" value="NZ_BOLN01000002.1"/>
</dbReference>
<proteinExistence type="predicted"/>
<evidence type="ECO:0000313" key="2">
    <source>
        <dbReference type="EMBL" id="MFD1454776.1"/>
    </source>
</evidence>